<reference evidence="1" key="1">
    <citation type="submission" date="2019-06" db="EMBL/GenBank/DDBJ databases">
        <authorList>
            <person name="Zheng W."/>
        </authorList>
    </citation>
    <scope>NUCLEOTIDE SEQUENCE</scope>
    <source>
        <strain evidence="1">QDHG01</strain>
    </source>
</reference>
<dbReference type="AlphaFoldDB" id="A0A8J8NFG5"/>
<organism evidence="1 2">
    <name type="scientific">Halteria grandinella</name>
    <dbReference type="NCBI Taxonomy" id="5974"/>
    <lineage>
        <taxon>Eukaryota</taxon>
        <taxon>Sar</taxon>
        <taxon>Alveolata</taxon>
        <taxon>Ciliophora</taxon>
        <taxon>Intramacronucleata</taxon>
        <taxon>Spirotrichea</taxon>
        <taxon>Stichotrichia</taxon>
        <taxon>Sporadotrichida</taxon>
        <taxon>Halteriidae</taxon>
        <taxon>Halteria</taxon>
    </lineage>
</organism>
<keyword evidence="2" id="KW-1185">Reference proteome</keyword>
<dbReference type="EMBL" id="RRYP01018296">
    <property type="protein sequence ID" value="TNV73694.1"/>
    <property type="molecule type" value="Genomic_DNA"/>
</dbReference>
<proteinExistence type="predicted"/>
<dbReference type="Proteomes" id="UP000785679">
    <property type="component" value="Unassembled WGS sequence"/>
</dbReference>
<evidence type="ECO:0000313" key="2">
    <source>
        <dbReference type="Proteomes" id="UP000785679"/>
    </source>
</evidence>
<comment type="caution">
    <text evidence="1">The sequence shown here is derived from an EMBL/GenBank/DDBJ whole genome shotgun (WGS) entry which is preliminary data.</text>
</comment>
<name>A0A8J8NFG5_HALGN</name>
<evidence type="ECO:0000313" key="1">
    <source>
        <dbReference type="EMBL" id="TNV73694.1"/>
    </source>
</evidence>
<sequence length="157" mass="18719">MVKTLNFHINSESHLTKFENLGCIYPSTKFIVTFINSQYESFLSAKITYLRLFEDQNCQIDIVENDQIQHAYLLMENLYLELWLRLYLNKITFRLGQIKAYELSKYVEFYNLVKILQDFKSLRAELFQILSLENPFTYHTKIPVICKLQVDSVIIDQ</sequence>
<accession>A0A8J8NFG5</accession>
<protein>
    <submittedName>
        <fullName evidence="1">Uncharacterized protein</fullName>
    </submittedName>
</protein>
<gene>
    <name evidence="1" type="ORF">FGO68_gene11658</name>
</gene>